<feature type="coiled-coil region" evidence="1">
    <location>
        <begin position="20"/>
        <end position="50"/>
    </location>
</feature>
<feature type="domain" description="YbgF trimerisation" evidence="3">
    <location>
        <begin position="22"/>
        <end position="90"/>
    </location>
</feature>
<evidence type="ECO:0000256" key="2">
    <source>
        <dbReference type="SAM" id="SignalP"/>
    </source>
</evidence>
<dbReference type="InterPro" id="IPR019734">
    <property type="entry name" value="TPR_rpt"/>
</dbReference>
<evidence type="ECO:0000313" key="5">
    <source>
        <dbReference type="Proteomes" id="UP000654401"/>
    </source>
</evidence>
<comment type="caution">
    <text evidence="4">The sequence shown here is derived from an EMBL/GenBank/DDBJ whole genome shotgun (WGS) entry which is preliminary data.</text>
</comment>
<name>A0A8J6TNA4_9GAMM</name>
<proteinExistence type="predicted"/>
<organism evidence="4 5">
    <name type="scientific">Candidatus Thiopontia autotrophica</name>
    <dbReference type="NCBI Taxonomy" id="2841688"/>
    <lineage>
        <taxon>Bacteria</taxon>
        <taxon>Pseudomonadati</taxon>
        <taxon>Pseudomonadota</taxon>
        <taxon>Gammaproteobacteria</taxon>
        <taxon>Candidatus Thiopontia</taxon>
    </lineage>
</organism>
<dbReference type="Pfam" id="PF16331">
    <property type="entry name" value="TolA_bind_tri"/>
    <property type="match status" value="1"/>
</dbReference>
<dbReference type="AlphaFoldDB" id="A0A8J6TNA4"/>
<dbReference type="InterPro" id="IPR032519">
    <property type="entry name" value="YbgF_tri"/>
</dbReference>
<reference evidence="4 5" key="1">
    <citation type="submission" date="2020-08" db="EMBL/GenBank/DDBJ databases">
        <title>Bridging the membrane lipid divide: bacteria of the FCB group superphylum have the potential to synthesize archaeal ether lipids.</title>
        <authorList>
            <person name="Villanueva L."/>
            <person name="Von Meijenfeldt F.A.B."/>
            <person name="Westbye A.B."/>
            <person name="Yadav S."/>
            <person name="Hopmans E.C."/>
            <person name="Dutilh B.E."/>
            <person name="Sinninghe Damste J.S."/>
        </authorList>
    </citation>
    <scope>NUCLEOTIDE SEQUENCE [LARGE SCALE GENOMIC DNA]</scope>
    <source>
        <strain evidence="4">NIOZ-UU100</strain>
    </source>
</reference>
<evidence type="ECO:0000259" key="3">
    <source>
        <dbReference type="Pfam" id="PF16331"/>
    </source>
</evidence>
<dbReference type="Proteomes" id="UP000654401">
    <property type="component" value="Unassembled WGS sequence"/>
</dbReference>
<sequence length="200" mass="22593">MNRHLLILVAGLASFAVSAAGSVEQRIDRLERQMSRLTVLTMEMRDLRKDLQENYGAVEEMVHQMELLKRQQSNSYIDLDQRIKKIEDGKSRVVEANPSITGSSDSKEIDAYNSAFALVRSIQYQKALSAFNRLIKKFPKGEYTGDSWYWIGRLHTINGNKSEASKAYAQAKSILQSIVKKSPGSAQAKRAADKLKKINR</sequence>
<dbReference type="SUPFAM" id="SSF48452">
    <property type="entry name" value="TPR-like"/>
    <property type="match status" value="1"/>
</dbReference>
<dbReference type="InterPro" id="IPR011990">
    <property type="entry name" value="TPR-like_helical_dom_sf"/>
</dbReference>
<keyword evidence="2" id="KW-0732">Signal</keyword>
<dbReference type="GO" id="GO:0070206">
    <property type="term" value="P:protein trimerization"/>
    <property type="evidence" value="ECO:0007669"/>
    <property type="project" value="InterPro"/>
</dbReference>
<gene>
    <name evidence="4" type="ORF">H8D24_04460</name>
</gene>
<evidence type="ECO:0000256" key="1">
    <source>
        <dbReference type="SAM" id="Coils"/>
    </source>
</evidence>
<dbReference type="Gene3D" id="1.20.5.110">
    <property type="match status" value="1"/>
</dbReference>
<evidence type="ECO:0000313" key="4">
    <source>
        <dbReference type="EMBL" id="MBC8519644.1"/>
    </source>
</evidence>
<feature type="signal peptide" evidence="2">
    <location>
        <begin position="1"/>
        <end position="19"/>
    </location>
</feature>
<accession>A0A8J6TNA4</accession>
<protein>
    <submittedName>
        <fullName evidence="4">Tetratricopeptide repeat protein</fullName>
    </submittedName>
</protein>
<dbReference type="Pfam" id="PF13174">
    <property type="entry name" value="TPR_6"/>
    <property type="match status" value="1"/>
</dbReference>
<feature type="chain" id="PRO_5035174823" evidence="2">
    <location>
        <begin position="20"/>
        <end position="200"/>
    </location>
</feature>
<keyword evidence="1" id="KW-0175">Coiled coil</keyword>
<dbReference type="EMBL" id="JACNFK010000025">
    <property type="protein sequence ID" value="MBC8519644.1"/>
    <property type="molecule type" value="Genomic_DNA"/>
</dbReference>
<dbReference type="Gene3D" id="1.25.40.10">
    <property type="entry name" value="Tetratricopeptide repeat domain"/>
    <property type="match status" value="1"/>
</dbReference>